<dbReference type="SMART" id="SM00304">
    <property type="entry name" value="HAMP"/>
    <property type="match status" value="1"/>
</dbReference>
<accession>A0A8J3Z9N3</accession>
<dbReference type="InterPro" id="IPR050428">
    <property type="entry name" value="TCS_sensor_his_kinase"/>
</dbReference>
<evidence type="ECO:0000259" key="12">
    <source>
        <dbReference type="PROSITE" id="PS50109"/>
    </source>
</evidence>
<dbReference type="AlphaFoldDB" id="A0A8J3Z9N3"/>
<dbReference type="Gene3D" id="1.10.287.130">
    <property type="match status" value="1"/>
</dbReference>
<keyword evidence="5" id="KW-0808">Transferase</keyword>
<protein>
    <recommendedName>
        <fullName evidence="3">histidine kinase</fullName>
        <ecNumber evidence="3">2.7.13.3</ecNumber>
    </recommendedName>
</protein>
<dbReference type="Pfam" id="PF00672">
    <property type="entry name" value="HAMP"/>
    <property type="match status" value="1"/>
</dbReference>
<dbReference type="SMART" id="SM00388">
    <property type="entry name" value="HisKA"/>
    <property type="match status" value="1"/>
</dbReference>
<keyword evidence="4" id="KW-0597">Phosphoprotein</keyword>
<evidence type="ECO:0000256" key="6">
    <source>
        <dbReference type="ARBA" id="ARBA00022692"/>
    </source>
</evidence>
<dbReference type="SUPFAM" id="SSF158472">
    <property type="entry name" value="HAMP domain-like"/>
    <property type="match status" value="1"/>
</dbReference>
<gene>
    <name evidence="14" type="primary">cutS_4</name>
    <name evidence="14" type="ORF">Vau01_076550</name>
</gene>
<dbReference type="RefSeq" id="WP_204004019.1">
    <property type="nucleotide sequence ID" value="NZ_BOPG01000050.1"/>
</dbReference>
<evidence type="ECO:0000313" key="14">
    <source>
        <dbReference type="EMBL" id="GIJ60139.1"/>
    </source>
</evidence>
<dbReference type="Pfam" id="PF02518">
    <property type="entry name" value="HATPase_c"/>
    <property type="match status" value="1"/>
</dbReference>
<dbReference type="GO" id="GO:0005886">
    <property type="term" value="C:plasma membrane"/>
    <property type="evidence" value="ECO:0007669"/>
    <property type="project" value="UniProtKB-SubCell"/>
</dbReference>
<dbReference type="PRINTS" id="PR00344">
    <property type="entry name" value="BCTRLSENSOR"/>
</dbReference>
<keyword evidence="7" id="KW-0418">Kinase</keyword>
<dbReference type="Gene3D" id="3.30.565.10">
    <property type="entry name" value="Histidine kinase-like ATPase, C-terminal domain"/>
    <property type="match status" value="1"/>
</dbReference>
<evidence type="ECO:0000256" key="2">
    <source>
        <dbReference type="ARBA" id="ARBA00004236"/>
    </source>
</evidence>
<dbReference type="InterPro" id="IPR003660">
    <property type="entry name" value="HAMP_dom"/>
</dbReference>
<dbReference type="CDD" id="cd06225">
    <property type="entry name" value="HAMP"/>
    <property type="match status" value="1"/>
</dbReference>
<dbReference type="PROSITE" id="PS50109">
    <property type="entry name" value="HIS_KIN"/>
    <property type="match status" value="1"/>
</dbReference>
<dbReference type="CDD" id="cd00082">
    <property type="entry name" value="HisKA"/>
    <property type="match status" value="1"/>
</dbReference>
<dbReference type="InterPro" id="IPR036097">
    <property type="entry name" value="HisK_dim/P_sf"/>
</dbReference>
<evidence type="ECO:0000259" key="13">
    <source>
        <dbReference type="PROSITE" id="PS50885"/>
    </source>
</evidence>
<comment type="subcellular location">
    <subcellularLocation>
        <location evidence="2">Cell membrane</location>
    </subcellularLocation>
</comment>
<comment type="catalytic activity">
    <reaction evidence="1">
        <text>ATP + protein L-histidine = ADP + protein N-phospho-L-histidine.</text>
        <dbReference type="EC" id="2.7.13.3"/>
    </reaction>
</comment>
<keyword evidence="8 11" id="KW-1133">Transmembrane helix</keyword>
<dbReference type="PANTHER" id="PTHR45436">
    <property type="entry name" value="SENSOR HISTIDINE KINASE YKOH"/>
    <property type="match status" value="1"/>
</dbReference>
<dbReference type="SUPFAM" id="SSF47384">
    <property type="entry name" value="Homodimeric domain of signal transducing histidine kinase"/>
    <property type="match status" value="1"/>
</dbReference>
<evidence type="ECO:0000256" key="9">
    <source>
        <dbReference type="ARBA" id="ARBA00023012"/>
    </source>
</evidence>
<keyword evidence="9" id="KW-0902">Two-component regulatory system</keyword>
<dbReference type="InterPro" id="IPR004358">
    <property type="entry name" value="Sig_transdc_His_kin-like_C"/>
</dbReference>
<feature type="domain" description="Histidine kinase" evidence="12">
    <location>
        <begin position="139"/>
        <end position="341"/>
    </location>
</feature>
<proteinExistence type="predicted"/>
<organism evidence="14 15">
    <name type="scientific">Virgisporangium aurantiacum</name>
    <dbReference type="NCBI Taxonomy" id="175570"/>
    <lineage>
        <taxon>Bacteria</taxon>
        <taxon>Bacillati</taxon>
        <taxon>Actinomycetota</taxon>
        <taxon>Actinomycetes</taxon>
        <taxon>Micromonosporales</taxon>
        <taxon>Micromonosporaceae</taxon>
        <taxon>Virgisporangium</taxon>
    </lineage>
</organism>
<comment type="caution">
    <text evidence="14">The sequence shown here is derived from an EMBL/GenBank/DDBJ whole genome shotgun (WGS) entry which is preliminary data.</text>
</comment>
<dbReference type="PANTHER" id="PTHR45436:SF5">
    <property type="entry name" value="SENSOR HISTIDINE KINASE TRCS"/>
    <property type="match status" value="1"/>
</dbReference>
<evidence type="ECO:0000256" key="1">
    <source>
        <dbReference type="ARBA" id="ARBA00000085"/>
    </source>
</evidence>
<dbReference type="GO" id="GO:0000155">
    <property type="term" value="F:phosphorelay sensor kinase activity"/>
    <property type="evidence" value="ECO:0007669"/>
    <property type="project" value="InterPro"/>
</dbReference>
<evidence type="ECO:0000256" key="10">
    <source>
        <dbReference type="ARBA" id="ARBA00023136"/>
    </source>
</evidence>
<feature type="domain" description="HAMP" evidence="13">
    <location>
        <begin position="79"/>
        <end position="131"/>
    </location>
</feature>
<evidence type="ECO:0000256" key="3">
    <source>
        <dbReference type="ARBA" id="ARBA00012438"/>
    </source>
</evidence>
<evidence type="ECO:0000313" key="15">
    <source>
        <dbReference type="Proteomes" id="UP000612585"/>
    </source>
</evidence>
<dbReference type="SMART" id="SM00387">
    <property type="entry name" value="HATPase_c"/>
    <property type="match status" value="1"/>
</dbReference>
<keyword evidence="6 11" id="KW-0812">Transmembrane</keyword>
<evidence type="ECO:0000256" key="8">
    <source>
        <dbReference type="ARBA" id="ARBA00022989"/>
    </source>
</evidence>
<evidence type="ECO:0000256" key="11">
    <source>
        <dbReference type="SAM" id="Phobius"/>
    </source>
</evidence>
<dbReference type="InterPro" id="IPR003661">
    <property type="entry name" value="HisK_dim/P_dom"/>
</dbReference>
<dbReference type="Pfam" id="PF00512">
    <property type="entry name" value="HisKA"/>
    <property type="match status" value="1"/>
</dbReference>
<dbReference type="InterPro" id="IPR003594">
    <property type="entry name" value="HATPase_dom"/>
</dbReference>
<evidence type="ECO:0000256" key="4">
    <source>
        <dbReference type="ARBA" id="ARBA00022553"/>
    </source>
</evidence>
<name>A0A8J3Z9N3_9ACTN</name>
<dbReference type="PROSITE" id="PS50885">
    <property type="entry name" value="HAMP"/>
    <property type="match status" value="1"/>
</dbReference>
<evidence type="ECO:0000256" key="7">
    <source>
        <dbReference type="ARBA" id="ARBA00022777"/>
    </source>
</evidence>
<dbReference type="EMBL" id="BOPG01000050">
    <property type="protein sequence ID" value="GIJ60139.1"/>
    <property type="molecule type" value="Genomic_DNA"/>
</dbReference>
<sequence length="341" mass="36054">MKLRTRLTLLYAVPFLLSGTLLVAIPVLQSRSSSPVGSGSGPPPVEVETPTQNRILIAAVIALGLMVVVSVLAGWLVAGRFLRPLWTITATARDISASNLHRRLGHLGRDEFALLAGTLDDLFERLQAAFVSQQRFVANAAHELRTPLTAERTLLQVALADPDASVDSLRGACEEVLTLGRAQERLIDALLTLATGERGIEQREPLDLATIAAEVAADRAETTLETAPTAGDPRLVEILVANLVDNAVRYNVPGGRVGVATSTVDGRARLTVTNTGPVVPPGELARLFEPFQRLGRQRLRHPDGHGLGLAIVRAIATAHGAALTAHANPGGGLTVTVDFGP</sequence>
<keyword evidence="15" id="KW-1185">Reference proteome</keyword>
<feature type="transmembrane region" description="Helical" evidence="11">
    <location>
        <begin position="54"/>
        <end position="78"/>
    </location>
</feature>
<dbReference type="Gene3D" id="6.10.340.10">
    <property type="match status" value="1"/>
</dbReference>
<evidence type="ECO:0000256" key="5">
    <source>
        <dbReference type="ARBA" id="ARBA00022679"/>
    </source>
</evidence>
<dbReference type="EC" id="2.7.13.3" evidence="3"/>
<reference evidence="14" key="1">
    <citation type="submission" date="2021-01" db="EMBL/GenBank/DDBJ databases">
        <title>Whole genome shotgun sequence of Virgisporangium aurantiacum NBRC 16421.</title>
        <authorList>
            <person name="Komaki H."/>
            <person name="Tamura T."/>
        </authorList>
    </citation>
    <scope>NUCLEOTIDE SEQUENCE</scope>
    <source>
        <strain evidence="14">NBRC 16421</strain>
    </source>
</reference>
<dbReference type="Proteomes" id="UP000612585">
    <property type="component" value="Unassembled WGS sequence"/>
</dbReference>
<dbReference type="InterPro" id="IPR005467">
    <property type="entry name" value="His_kinase_dom"/>
</dbReference>
<dbReference type="SUPFAM" id="SSF55874">
    <property type="entry name" value="ATPase domain of HSP90 chaperone/DNA topoisomerase II/histidine kinase"/>
    <property type="match status" value="1"/>
</dbReference>
<dbReference type="InterPro" id="IPR036890">
    <property type="entry name" value="HATPase_C_sf"/>
</dbReference>
<keyword evidence="10 11" id="KW-0472">Membrane</keyword>